<name>A0ABR7SZZ0_9ACTN</name>
<evidence type="ECO:0000313" key="6">
    <source>
        <dbReference type="Proteomes" id="UP000642284"/>
    </source>
</evidence>
<dbReference type="Pfam" id="PF07724">
    <property type="entry name" value="AAA_2"/>
    <property type="match status" value="1"/>
</dbReference>
<keyword evidence="2" id="KW-0067">ATP-binding</keyword>
<dbReference type="PANTHER" id="PTHR11638">
    <property type="entry name" value="ATP-DEPENDENT CLP PROTEASE"/>
    <property type="match status" value="1"/>
</dbReference>
<feature type="non-terminal residue" evidence="5">
    <location>
        <position position="1"/>
    </location>
</feature>
<dbReference type="Gene3D" id="3.40.50.300">
    <property type="entry name" value="P-loop containing nucleotide triphosphate hydrolases"/>
    <property type="match status" value="1"/>
</dbReference>
<protein>
    <submittedName>
        <fullName evidence="5">AAA family ATPase</fullName>
    </submittedName>
</protein>
<dbReference type="InterPro" id="IPR003959">
    <property type="entry name" value="ATPase_AAA_core"/>
</dbReference>
<accession>A0ABR7SZZ0</accession>
<sequence>IAAKRKLDELEIKAHDAERRHETAKAADLRYFAIPDVQKHIQELEIKVAEEEAQEGLEALLRNVVGSEQVSETAAKLTGIPVTKLTRAENSKLINMEKELASEVVGQPEAVKAVSNAIRLSRSGLANPNQPASFLFLGLSGSGKTELAKKLAGFLFADERAMIRIDCSE</sequence>
<dbReference type="PANTHER" id="PTHR11638:SF18">
    <property type="entry name" value="HEAT SHOCK PROTEIN 104"/>
    <property type="match status" value="1"/>
</dbReference>
<feature type="domain" description="ATPase AAA-type core" evidence="4">
    <location>
        <begin position="132"/>
        <end position="169"/>
    </location>
</feature>
<proteinExistence type="predicted"/>
<reference evidence="5 6" key="1">
    <citation type="submission" date="2020-08" db="EMBL/GenBank/DDBJ databases">
        <title>Genemic of Streptomyces polyaspartic.</title>
        <authorList>
            <person name="Liu W."/>
        </authorList>
    </citation>
    <scope>NUCLEOTIDE SEQUENCE [LARGE SCALE GENOMIC DNA]</scope>
    <source>
        <strain evidence="5 6">TRM66268-LWL</strain>
    </source>
</reference>
<evidence type="ECO:0000256" key="3">
    <source>
        <dbReference type="SAM" id="Coils"/>
    </source>
</evidence>
<keyword evidence="6" id="KW-1185">Reference proteome</keyword>
<feature type="coiled-coil region" evidence="3">
    <location>
        <begin position="7"/>
        <end position="54"/>
    </location>
</feature>
<comment type="caution">
    <text evidence="5">The sequence shown here is derived from an EMBL/GenBank/DDBJ whole genome shotgun (WGS) entry which is preliminary data.</text>
</comment>
<dbReference type="InterPro" id="IPR050130">
    <property type="entry name" value="ClpA_ClpB"/>
</dbReference>
<feature type="non-terminal residue" evidence="5">
    <location>
        <position position="169"/>
    </location>
</feature>
<keyword evidence="1" id="KW-0547">Nucleotide-binding</keyword>
<evidence type="ECO:0000256" key="2">
    <source>
        <dbReference type="ARBA" id="ARBA00022840"/>
    </source>
</evidence>
<gene>
    <name evidence="5" type="ORF">H9Y04_46075</name>
</gene>
<evidence type="ECO:0000259" key="4">
    <source>
        <dbReference type="Pfam" id="PF07724"/>
    </source>
</evidence>
<evidence type="ECO:0000256" key="1">
    <source>
        <dbReference type="ARBA" id="ARBA00022741"/>
    </source>
</evidence>
<dbReference type="SUPFAM" id="SSF52540">
    <property type="entry name" value="P-loop containing nucleoside triphosphate hydrolases"/>
    <property type="match status" value="1"/>
</dbReference>
<dbReference type="InterPro" id="IPR027417">
    <property type="entry name" value="P-loop_NTPase"/>
</dbReference>
<dbReference type="Gene3D" id="6.10.140.130">
    <property type="match status" value="1"/>
</dbReference>
<dbReference type="EMBL" id="JACTVJ010000175">
    <property type="protein sequence ID" value="MBC9719828.1"/>
    <property type="molecule type" value="Genomic_DNA"/>
</dbReference>
<organism evidence="5 6">
    <name type="scientific">Streptomyces polyasparticus</name>
    <dbReference type="NCBI Taxonomy" id="2767826"/>
    <lineage>
        <taxon>Bacteria</taxon>
        <taxon>Bacillati</taxon>
        <taxon>Actinomycetota</taxon>
        <taxon>Actinomycetes</taxon>
        <taxon>Kitasatosporales</taxon>
        <taxon>Streptomycetaceae</taxon>
        <taxon>Streptomyces</taxon>
    </lineage>
</organism>
<dbReference type="Proteomes" id="UP000642284">
    <property type="component" value="Unassembled WGS sequence"/>
</dbReference>
<keyword evidence="3" id="KW-0175">Coiled coil</keyword>
<evidence type="ECO:0000313" key="5">
    <source>
        <dbReference type="EMBL" id="MBC9719828.1"/>
    </source>
</evidence>